<evidence type="ECO:0000256" key="3">
    <source>
        <dbReference type="ARBA" id="ARBA00001941"/>
    </source>
</evidence>
<comment type="subunit">
    <text evidence="4">Homodimer.</text>
</comment>
<comment type="catalytic activity">
    <reaction evidence="1">
        <text>a 2'-deoxyribonucleoside 5'-phosphate + H2O = a 2'-deoxyribonucleoside + phosphate</text>
        <dbReference type="Rhea" id="RHEA:36167"/>
        <dbReference type="ChEBI" id="CHEBI:15377"/>
        <dbReference type="ChEBI" id="CHEBI:18274"/>
        <dbReference type="ChEBI" id="CHEBI:43474"/>
        <dbReference type="ChEBI" id="CHEBI:65317"/>
        <dbReference type="EC" id="3.1.3.89"/>
    </reaction>
</comment>
<protein>
    <recommendedName>
        <fullName evidence="5">5'-deoxynucleotidase</fullName>
        <ecNumber evidence="5">3.1.3.89</ecNumber>
    </recommendedName>
</protein>
<keyword evidence="7" id="KW-0378">Hydrolase</keyword>
<dbReference type="InterPro" id="IPR003607">
    <property type="entry name" value="HD/PDEase_dom"/>
</dbReference>
<keyword evidence="8" id="KW-0175">Coiled coil</keyword>
<evidence type="ECO:0000256" key="5">
    <source>
        <dbReference type="ARBA" id="ARBA00012964"/>
    </source>
</evidence>
<evidence type="ECO:0000256" key="6">
    <source>
        <dbReference type="ARBA" id="ARBA00022723"/>
    </source>
</evidence>
<dbReference type="OrthoDB" id="9786155at2"/>
<dbReference type="InterPro" id="IPR006674">
    <property type="entry name" value="HD_domain"/>
</dbReference>
<evidence type="ECO:0000256" key="2">
    <source>
        <dbReference type="ARBA" id="ARBA00001936"/>
    </source>
</evidence>
<dbReference type="SMART" id="SM00471">
    <property type="entry name" value="HDc"/>
    <property type="match status" value="1"/>
</dbReference>
<dbReference type="Pfam" id="PF13023">
    <property type="entry name" value="HD_3"/>
    <property type="match status" value="1"/>
</dbReference>
<proteinExistence type="predicted"/>
<evidence type="ECO:0000256" key="1">
    <source>
        <dbReference type="ARBA" id="ARBA00001638"/>
    </source>
</evidence>
<evidence type="ECO:0000259" key="9">
    <source>
        <dbReference type="SMART" id="SM00471"/>
    </source>
</evidence>
<dbReference type="AlphaFoldDB" id="A0A4U0T7W8"/>
<dbReference type="InterPro" id="IPR039356">
    <property type="entry name" value="YfbR/HDDC2"/>
</dbReference>
<comment type="cofactor">
    <cofactor evidence="3">
        <name>Co(2+)</name>
        <dbReference type="ChEBI" id="CHEBI:48828"/>
    </cofactor>
</comment>
<comment type="caution">
    <text evidence="10">The sequence shown here is derived from an EMBL/GenBank/DDBJ whole genome shotgun (WGS) entry which is preliminary data.</text>
</comment>
<organism evidence="10 11">
    <name type="scientific">Actinacidiphila oryziradicis</name>
    <dbReference type="NCBI Taxonomy" id="2571141"/>
    <lineage>
        <taxon>Bacteria</taxon>
        <taxon>Bacillati</taxon>
        <taxon>Actinomycetota</taxon>
        <taxon>Actinomycetes</taxon>
        <taxon>Kitasatosporales</taxon>
        <taxon>Streptomycetaceae</taxon>
        <taxon>Actinacidiphila</taxon>
    </lineage>
</organism>
<evidence type="ECO:0000256" key="8">
    <source>
        <dbReference type="SAM" id="Coils"/>
    </source>
</evidence>
<dbReference type="GO" id="GO:0005737">
    <property type="term" value="C:cytoplasm"/>
    <property type="evidence" value="ECO:0007669"/>
    <property type="project" value="TreeGrafter"/>
</dbReference>
<accession>A0A4U0T7W8</accession>
<evidence type="ECO:0000313" key="10">
    <source>
        <dbReference type="EMBL" id="TKA09715.1"/>
    </source>
</evidence>
<gene>
    <name evidence="10" type="ORF">FCI23_21665</name>
</gene>
<dbReference type="SUPFAM" id="SSF109604">
    <property type="entry name" value="HD-domain/PDEase-like"/>
    <property type="match status" value="1"/>
</dbReference>
<dbReference type="EC" id="3.1.3.89" evidence="5"/>
<dbReference type="PANTHER" id="PTHR11845:SF13">
    <property type="entry name" value="5'-DEOXYNUCLEOTIDASE HDDC2"/>
    <property type="match status" value="1"/>
</dbReference>
<dbReference type="Gene3D" id="1.10.3210.10">
    <property type="entry name" value="Hypothetical protein af1432"/>
    <property type="match status" value="1"/>
</dbReference>
<reference evidence="10 11" key="1">
    <citation type="submission" date="2019-04" db="EMBL/GenBank/DDBJ databases">
        <title>Streptomyces oryziradicis sp. nov., a novel actinomycete isolated from rhizosphere soil of rice (Oryza sativa L.).</title>
        <authorList>
            <person name="Li C."/>
        </authorList>
    </citation>
    <scope>NUCLEOTIDE SEQUENCE [LARGE SCALE GENOMIC DNA]</scope>
    <source>
        <strain evidence="10 11">NEAU-C40</strain>
    </source>
</reference>
<feature type="domain" description="HD/PDEase" evidence="9">
    <location>
        <begin position="26"/>
        <end position="141"/>
    </location>
</feature>
<name>A0A4U0T7W8_9ACTN</name>
<evidence type="ECO:0000256" key="4">
    <source>
        <dbReference type="ARBA" id="ARBA00011738"/>
    </source>
</evidence>
<dbReference type="GO" id="GO:0002953">
    <property type="term" value="F:5'-deoxynucleotidase activity"/>
    <property type="evidence" value="ECO:0007669"/>
    <property type="project" value="UniProtKB-EC"/>
</dbReference>
<keyword evidence="11" id="KW-1185">Reference proteome</keyword>
<comment type="cofactor">
    <cofactor evidence="2">
        <name>Mn(2+)</name>
        <dbReference type="ChEBI" id="CHEBI:29035"/>
    </cofactor>
</comment>
<feature type="coiled-coil region" evidence="8">
    <location>
        <begin position="108"/>
        <end position="135"/>
    </location>
</feature>
<dbReference type="PANTHER" id="PTHR11845">
    <property type="entry name" value="5'-DEOXYNUCLEOTIDASE HDDC2"/>
    <property type="match status" value="1"/>
</dbReference>
<dbReference type="GO" id="GO:0046872">
    <property type="term" value="F:metal ion binding"/>
    <property type="evidence" value="ECO:0007669"/>
    <property type="project" value="UniProtKB-KW"/>
</dbReference>
<dbReference type="EMBL" id="SUMC01000020">
    <property type="protein sequence ID" value="TKA09715.1"/>
    <property type="molecule type" value="Genomic_DNA"/>
</dbReference>
<sequence length="199" mass="22504">MLECMAELHTLTKLPRIGWIMAGVPEPESVSDHCFETAIIAYILAQQLDEPVDMGKVLAMALFHEVGEVRLTDLPRRSSPYVKEFKREAETQASRDILHGVAENVLPLLQEMHELKTVEARLVEAAEELQIITAAMYYAKENRGDISEYRRDAAKYDALGIEPARAVADVVKKRLGEYLGDRPYWELGYSRNATLPDTE</sequence>
<keyword evidence="6" id="KW-0479">Metal-binding</keyword>
<evidence type="ECO:0000256" key="7">
    <source>
        <dbReference type="ARBA" id="ARBA00022801"/>
    </source>
</evidence>
<evidence type="ECO:0000313" key="11">
    <source>
        <dbReference type="Proteomes" id="UP000305778"/>
    </source>
</evidence>
<dbReference type="Proteomes" id="UP000305778">
    <property type="component" value="Unassembled WGS sequence"/>
</dbReference>